<evidence type="ECO:0000256" key="1">
    <source>
        <dbReference type="SAM" id="MobiDB-lite"/>
    </source>
</evidence>
<comment type="caution">
    <text evidence="2">The sequence shown here is derived from an EMBL/GenBank/DDBJ whole genome shotgun (WGS) entry which is preliminary data.</text>
</comment>
<protein>
    <submittedName>
        <fullName evidence="2">Uncharacterized protein</fullName>
    </submittedName>
</protein>
<gene>
    <name evidence="2" type="ORF">CPLU01_05914</name>
</gene>
<keyword evidence="3" id="KW-1185">Reference proteome</keyword>
<evidence type="ECO:0000313" key="3">
    <source>
        <dbReference type="Proteomes" id="UP000654918"/>
    </source>
</evidence>
<feature type="region of interest" description="Disordered" evidence="1">
    <location>
        <begin position="57"/>
        <end position="86"/>
    </location>
</feature>
<feature type="region of interest" description="Disordered" evidence="1">
    <location>
        <begin position="1"/>
        <end position="30"/>
    </location>
</feature>
<sequence length="149" mass="15977">MAGVNGHSGAGFVDKVEQSMSSPGLRESVDRGAPTYRYLEAEAPFSFPWFPRSVAPSRVPPASTMTCRRRPTPHSETLAGQKAEPPSAACDCPLTVAAAPVAGRSSRGSAETLSRDEVAPPRMGGMAYRYLAHGGESYCIWRRLPQRLA</sequence>
<proteinExistence type="predicted"/>
<evidence type="ECO:0000313" key="2">
    <source>
        <dbReference type="EMBL" id="KAF6832825.1"/>
    </source>
</evidence>
<reference evidence="2" key="1">
    <citation type="journal article" date="2020" name="Phytopathology">
        <title>Genome Sequence Resources of Colletotrichum truncatum, C. plurivorum, C. musicola, and C. sojae: Four Species Pathogenic to Soybean (Glycine max).</title>
        <authorList>
            <person name="Rogerio F."/>
            <person name="Boufleur T.R."/>
            <person name="Ciampi-Guillardi M."/>
            <person name="Sukno S.A."/>
            <person name="Thon M.R."/>
            <person name="Massola Junior N.S."/>
            <person name="Baroncelli R."/>
        </authorList>
    </citation>
    <scope>NUCLEOTIDE SEQUENCE</scope>
    <source>
        <strain evidence="2">LFN00145</strain>
    </source>
</reference>
<dbReference type="Proteomes" id="UP000654918">
    <property type="component" value="Unassembled WGS sequence"/>
</dbReference>
<accession>A0A8H6KK65</accession>
<name>A0A8H6KK65_9PEZI</name>
<dbReference type="EMBL" id="WIGO01000065">
    <property type="protein sequence ID" value="KAF6832825.1"/>
    <property type="molecule type" value="Genomic_DNA"/>
</dbReference>
<dbReference type="AlphaFoldDB" id="A0A8H6KK65"/>
<organism evidence="2 3">
    <name type="scientific">Colletotrichum plurivorum</name>
    <dbReference type="NCBI Taxonomy" id="2175906"/>
    <lineage>
        <taxon>Eukaryota</taxon>
        <taxon>Fungi</taxon>
        <taxon>Dikarya</taxon>
        <taxon>Ascomycota</taxon>
        <taxon>Pezizomycotina</taxon>
        <taxon>Sordariomycetes</taxon>
        <taxon>Hypocreomycetidae</taxon>
        <taxon>Glomerellales</taxon>
        <taxon>Glomerellaceae</taxon>
        <taxon>Colletotrichum</taxon>
        <taxon>Colletotrichum orchidearum species complex</taxon>
    </lineage>
</organism>